<organism evidence="2 3">
    <name type="scientific">Chamaesiphon minutus (strain ATCC 27169 / PCC 6605)</name>
    <dbReference type="NCBI Taxonomy" id="1173020"/>
    <lineage>
        <taxon>Bacteria</taxon>
        <taxon>Bacillati</taxon>
        <taxon>Cyanobacteriota</taxon>
        <taxon>Cyanophyceae</taxon>
        <taxon>Gomontiellales</taxon>
        <taxon>Chamaesiphonaceae</taxon>
        <taxon>Chamaesiphon</taxon>
    </lineage>
</organism>
<dbReference type="KEGG" id="cmp:Cha6605_4125"/>
<evidence type="ECO:0000313" key="2">
    <source>
        <dbReference type="EMBL" id="AFY95074.1"/>
    </source>
</evidence>
<gene>
    <name evidence="2" type="ORF">Cha6605_4125</name>
</gene>
<dbReference type="HOGENOM" id="CLU_2697883_0_0_3"/>
<name>K9ULJ5_CHAP6</name>
<reference evidence="2 3" key="1">
    <citation type="submission" date="2012-05" db="EMBL/GenBank/DDBJ databases">
        <title>Finished chromosome of genome of Chamaesiphon sp. PCC 6605.</title>
        <authorList>
            <consortium name="US DOE Joint Genome Institute"/>
            <person name="Gugger M."/>
            <person name="Coursin T."/>
            <person name="Rippka R."/>
            <person name="Tandeau De Marsac N."/>
            <person name="Huntemann M."/>
            <person name="Wei C.-L."/>
            <person name="Han J."/>
            <person name="Detter J.C."/>
            <person name="Han C."/>
            <person name="Tapia R."/>
            <person name="Chen A."/>
            <person name="Kyrpides N."/>
            <person name="Mavromatis K."/>
            <person name="Markowitz V."/>
            <person name="Szeto E."/>
            <person name="Ivanova N."/>
            <person name="Pagani I."/>
            <person name="Pati A."/>
            <person name="Goodwin L."/>
            <person name="Nordberg H.P."/>
            <person name="Cantor M.N."/>
            <person name="Hua S.X."/>
            <person name="Woyke T."/>
            <person name="Kerfeld C.A."/>
        </authorList>
    </citation>
    <scope>NUCLEOTIDE SEQUENCE [LARGE SCALE GENOMIC DNA]</scope>
    <source>
        <strain evidence="3">ATCC 27169 / PCC 6605</strain>
    </source>
</reference>
<feature type="region of interest" description="Disordered" evidence="1">
    <location>
        <begin position="53"/>
        <end position="73"/>
    </location>
</feature>
<dbReference type="AlphaFoldDB" id="K9ULJ5"/>
<sequence>MQDLLNAKQCEKGMPTGSASINKQLNAADHAQSYAPDDIPLFEHIMYFHFRSSNDIDQPQQPEVRSVRLIHGG</sequence>
<feature type="compositionally biased region" description="Polar residues" evidence="1">
    <location>
        <begin position="53"/>
        <end position="63"/>
    </location>
</feature>
<dbReference type="EMBL" id="CP003600">
    <property type="protein sequence ID" value="AFY95074.1"/>
    <property type="molecule type" value="Genomic_DNA"/>
</dbReference>
<dbReference type="Proteomes" id="UP000010366">
    <property type="component" value="Chromosome"/>
</dbReference>
<accession>K9ULJ5</accession>
<protein>
    <submittedName>
        <fullName evidence="2">Uncharacterized protein</fullName>
    </submittedName>
</protein>
<evidence type="ECO:0000313" key="3">
    <source>
        <dbReference type="Proteomes" id="UP000010366"/>
    </source>
</evidence>
<keyword evidence="3" id="KW-1185">Reference proteome</keyword>
<proteinExistence type="predicted"/>
<evidence type="ECO:0000256" key="1">
    <source>
        <dbReference type="SAM" id="MobiDB-lite"/>
    </source>
</evidence>